<evidence type="ECO:0008006" key="9">
    <source>
        <dbReference type="Google" id="ProtNLM"/>
    </source>
</evidence>
<organism evidence="7 8">
    <name type="scientific">Myriangium duriaei CBS 260.36</name>
    <dbReference type="NCBI Taxonomy" id="1168546"/>
    <lineage>
        <taxon>Eukaryota</taxon>
        <taxon>Fungi</taxon>
        <taxon>Dikarya</taxon>
        <taxon>Ascomycota</taxon>
        <taxon>Pezizomycotina</taxon>
        <taxon>Dothideomycetes</taxon>
        <taxon>Dothideomycetidae</taxon>
        <taxon>Myriangiales</taxon>
        <taxon>Myriangiaceae</taxon>
        <taxon>Myriangium</taxon>
    </lineage>
</organism>
<dbReference type="EMBL" id="ML996081">
    <property type="protein sequence ID" value="KAF2157797.1"/>
    <property type="molecule type" value="Genomic_DNA"/>
</dbReference>
<sequence length="261" mass="28357">MAIDTFLSGGTGLVGSRILTTLANQSSLRHIYAFGRRDLKPDSSSPSTNGPKFTPLVDADTSRWTNLLTPRLTSSNDASVVFFSALGTTRAKAGGLDKQRKIDHDLPLSLAESFASQRKPDSPRRVFVLISSSGANPNSFMGYPKLKGETEEAVKALLRPDGGAQETGLDHVVILRPGLIVGTRRQEDSRPTEYVIRKIAEFAGMLGNGFKDFWAQDADVIAKAAVNAGIQCAEGRVKDRVWLLGQSDIVRLGRTEWGKDR</sequence>
<dbReference type="InterPro" id="IPR014843">
    <property type="entry name" value="Him1/Fmp52"/>
</dbReference>
<accession>A0A9P4MLW9</accession>
<dbReference type="Proteomes" id="UP000799439">
    <property type="component" value="Unassembled WGS sequence"/>
</dbReference>
<evidence type="ECO:0000256" key="5">
    <source>
        <dbReference type="ARBA" id="ARBA00023128"/>
    </source>
</evidence>
<comment type="caution">
    <text evidence="7">The sequence shown here is derived from an EMBL/GenBank/DDBJ whole genome shotgun (WGS) entry which is preliminary data.</text>
</comment>
<dbReference type="Pfam" id="PF08732">
    <property type="entry name" value="HIM1"/>
    <property type="match status" value="1"/>
</dbReference>
<dbReference type="GO" id="GO:0005741">
    <property type="term" value="C:mitochondrial outer membrane"/>
    <property type="evidence" value="ECO:0007669"/>
    <property type="project" value="UniProtKB-SubCell"/>
</dbReference>
<dbReference type="FunFam" id="3.40.50.720:FF:000366">
    <property type="entry name" value="Protein FMP52, mitochondrial"/>
    <property type="match status" value="1"/>
</dbReference>
<evidence type="ECO:0000256" key="6">
    <source>
        <dbReference type="ARBA" id="ARBA00023136"/>
    </source>
</evidence>
<name>A0A9P4MLW9_9PEZI</name>
<proteinExistence type="inferred from homology"/>
<evidence type="ECO:0000256" key="4">
    <source>
        <dbReference type="ARBA" id="ARBA00022946"/>
    </source>
</evidence>
<dbReference type="OrthoDB" id="430436at2759"/>
<reference evidence="7" key="1">
    <citation type="journal article" date="2020" name="Stud. Mycol.">
        <title>101 Dothideomycetes genomes: a test case for predicting lifestyles and emergence of pathogens.</title>
        <authorList>
            <person name="Haridas S."/>
            <person name="Albert R."/>
            <person name="Binder M."/>
            <person name="Bloem J."/>
            <person name="Labutti K."/>
            <person name="Salamov A."/>
            <person name="Andreopoulos B."/>
            <person name="Baker S."/>
            <person name="Barry K."/>
            <person name="Bills G."/>
            <person name="Bluhm B."/>
            <person name="Cannon C."/>
            <person name="Castanera R."/>
            <person name="Culley D."/>
            <person name="Daum C."/>
            <person name="Ezra D."/>
            <person name="Gonzalez J."/>
            <person name="Henrissat B."/>
            <person name="Kuo A."/>
            <person name="Liang C."/>
            <person name="Lipzen A."/>
            <person name="Lutzoni F."/>
            <person name="Magnuson J."/>
            <person name="Mondo S."/>
            <person name="Nolan M."/>
            <person name="Ohm R."/>
            <person name="Pangilinan J."/>
            <person name="Park H.-J."/>
            <person name="Ramirez L."/>
            <person name="Alfaro M."/>
            <person name="Sun H."/>
            <person name="Tritt A."/>
            <person name="Yoshinaga Y."/>
            <person name="Zwiers L.-H."/>
            <person name="Turgeon B."/>
            <person name="Goodwin S."/>
            <person name="Spatafora J."/>
            <person name="Crous P."/>
            <person name="Grigoriev I."/>
        </authorList>
    </citation>
    <scope>NUCLEOTIDE SEQUENCE</scope>
    <source>
        <strain evidence="7">CBS 260.36</strain>
    </source>
</reference>
<keyword evidence="6" id="KW-0472">Membrane</keyword>
<dbReference type="Gene3D" id="3.40.50.720">
    <property type="entry name" value="NAD(P)-binding Rossmann-like Domain"/>
    <property type="match status" value="1"/>
</dbReference>
<evidence type="ECO:0000256" key="2">
    <source>
        <dbReference type="ARBA" id="ARBA00006617"/>
    </source>
</evidence>
<keyword evidence="3" id="KW-1000">Mitochondrion outer membrane</keyword>
<comment type="similarity">
    <text evidence="2">Belongs to the FMP52 family.</text>
</comment>
<dbReference type="PANTHER" id="PTHR14097:SF7">
    <property type="entry name" value="OXIDOREDUCTASE HTATIP2"/>
    <property type="match status" value="1"/>
</dbReference>
<keyword evidence="5" id="KW-0496">Mitochondrion</keyword>
<gene>
    <name evidence="7" type="ORF">K461DRAFT_24470</name>
</gene>
<evidence type="ECO:0000313" key="7">
    <source>
        <dbReference type="EMBL" id="KAF2157797.1"/>
    </source>
</evidence>
<evidence type="ECO:0000313" key="8">
    <source>
        <dbReference type="Proteomes" id="UP000799439"/>
    </source>
</evidence>
<keyword evidence="4" id="KW-0809">Transit peptide</keyword>
<dbReference type="InterPro" id="IPR036291">
    <property type="entry name" value="NAD(P)-bd_dom_sf"/>
</dbReference>
<comment type="subcellular location">
    <subcellularLocation>
        <location evidence="1">Mitochondrion outer membrane</location>
        <topology evidence="1">Peripheral membrane protein</topology>
    </subcellularLocation>
</comment>
<dbReference type="GO" id="GO:0051170">
    <property type="term" value="P:import into nucleus"/>
    <property type="evidence" value="ECO:0007669"/>
    <property type="project" value="TreeGrafter"/>
</dbReference>
<keyword evidence="8" id="KW-1185">Reference proteome</keyword>
<protein>
    <recommendedName>
        <fullName evidence="9">NAD-dependent epimerase/dehydratase domain-containing protein</fullName>
    </recommendedName>
</protein>
<evidence type="ECO:0000256" key="1">
    <source>
        <dbReference type="ARBA" id="ARBA00004450"/>
    </source>
</evidence>
<dbReference type="SUPFAM" id="SSF51735">
    <property type="entry name" value="NAD(P)-binding Rossmann-fold domains"/>
    <property type="match status" value="1"/>
</dbReference>
<dbReference type="AlphaFoldDB" id="A0A9P4MLW9"/>
<dbReference type="PANTHER" id="PTHR14097">
    <property type="entry name" value="OXIDOREDUCTASE HTATIP2"/>
    <property type="match status" value="1"/>
</dbReference>
<evidence type="ECO:0000256" key="3">
    <source>
        <dbReference type="ARBA" id="ARBA00022787"/>
    </source>
</evidence>